<reference evidence="4 5" key="1">
    <citation type="submission" date="2019-01" db="EMBL/GenBank/DDBJ databases">
        <title>Genome sequencing of strain FW100M-8.</title>
        <authorList>
            <person name="Heo J."/>
            <person name="Kim S.-J."/>
            <person name="Kim J.-S."/>
            <person name="Hong S.-B."/>
            <person name="Kwon S.-W."/>
        </authorList>
    </citation>
    <scope>NUCLEOTIDE SEQUENCE [LARGE SCALE GENOMIC DNA]</scope>
    <source>
        <strain evidence="4 5">FW100M-8</strain>
    </source>
</reference>
<keyword evidence="2" id="KW-0663">Pyridoxal phosphate</keyword>
<gene>
    <name evidence="4" type="ORF">ET445_01610</name>
</gene>
<dbReference type="EMBL" id="CP035491">
    <property type="protein sequence ID" value="QAY72229.1"/>
    <property type="molecule type" value="Genomic_DNA"/>
</dbReference>
<sequence length="447" mass="46623">MEGAVVTIAVDAKRATASTAKPSPIAPLALLADAGLDVPVLGGRRVPHSNLDVAASAPALARVARAAADLLPWYSSVHRGTGFPSQVVTELVEDARTAIARHVGARDDDVVVFTRNTTDSLNLLALAVPGETVVLDIEHHANLLPWRDRRTVVGESTIEATLAALDAELARRPAALVSVTGASNVTGEVLPIDRFAAVAHAHGARLAIDAAQLLPHRTVDLAASGADYLAASGHKAYAPYGTGILVGPADWLDAAPPYLAGGGAVDRVGLERVSWHTGAERHEAGTPNVLGITAFAVALDELARLGEPARLEHEHALADRLERGVAALPGVRVVRGFSDAADHVGIVTIELERGSVGLVAAALAAEHGVSVRAGRFCAHPYFDRVATRSNGLRASLGIGSSSADVDRFVAGLAAIVADGPREMYHRTEDGWRPIVDDRPRPAVFTRG</sequence>
<dbReference type="InterPro" id="IPR015424">
    <property type="entry name" value="PyrdxlP-dep_Trfase"/>
</dbReference>
<feature type="domain" description="Aminotransferase class V" evidence="3">
    <location>
        <begin position="51"/>
        <end position="408"/>
    </location>
</feature>
<keyword evidence="5" id="KW-1185">Reference proteome</keyword>
<dbReference type="SUPFAM" id="SSF53383">
    <property type="entry name" value="PLP-dependent transferases"/>
    <property type="match status" value="1"/>
</dbReference>
<evidence type="ECO:0000313" key="4">
    <source>
        <dbReference type="EMBL" id="QAY72229.1"/>
    </source>
</evidence>
<dbReference type="PANTHER" id="PTHR43586:SF8">
    <property type="entry name" value="CYSTEINE DESULFURASE 1, CHLOROPLASTIC"/>
    <property type="match status" value="1"/>
</dbReference>
<comment type="cofactor">
    <cofactor evidence="1">
        <name>pyridoxal 5'-phosphate</name>
        <dbReference type="ChEBI" id="CHEBI:597326"/>
    </cofactor>
</comment>
<dbReference type="PANTHER" id="PTHR43586">
    <property type="entry name" value="CYSTEINE DESULFURASE"/>
    <property type="match status" value="1"/>
</dbReference>
<dbReference type="Pfam" id="PF00266">
    <property type="entry name" value="Aminotran_5"/>
    <property type="match status" value="1"/>
</dbReference>
<proteinExistence type="predicted"/>
<protein>
    <submittedName>
        <fullName evidence="4">Aminotransferase class V-fold PLP-dependent enzyme</fullName>
    </submittedName>
</protein>
<dbReference type="Proteomes" id="UP000291259">
    <property type="component" value="Chromosome"/>
</dbReference>
<keyword evidence="4" id="KW-0808">Transferase</keyword>
<evidence type="ECO:0000313" key="5">
    <source>
        <dbReference type="Proteomes" id="UP000291259"/>
    </source>
</evidence>
<dbReference type="AlphaFoldDB" id="A0A4P6FCZ6"/>
<name>A0A4P6FCZ6_9MICO</name>
<dbReference type="GO" id="GO:0008483">
    <property type="term" value="F:transaminase activity"/>
    <property type="evidence" value="ECO:0007669"/>
    <property type="project" value="UniProtKB-KW"/>
</dbReference>
<dbReference type="Gene3D" id="3.90.1150.10">
    <property type="entry name" value="Aspartate Aminotransferase, domain 1"/>
    <property type="match status" value="1"/>
</dbReference>
<dbReference type="KEGG" id="agf:ET445_01610"/>
<dbReference type="Gene3D" id="3.40.640.10">
    <property type="entry name" value="Type I PLP-dependent aspartate aminotransferase-like (Major domain)"/>
    <property type="match status" value="1"/>
</dbReference>
<dbReference type="InterPro" id="IPR000192">
    <property type="entry name" value="Aminotrans_V_dom"/>
</dbReference>
<dbReference type="InterPro" id="IPR015422">
    <property type="entry name" value="PyrdxlP-dep_Trfase_small"/>
</dbReference>
<organism evidence="4 5">
    <name type="scientific">Agromyces protaetiae</name>
    <dbReference type="NCBI Taxonomy" id="2509455"/>
    <lineage>
        <taxon>Bacteria</taxon>
        <taxon>Bacillati</taxon>
        <taxon>Actinomycetota</taxon>
        <taxon>Actinomycetes</taxon>
        <taxon>Micrococcales</taxon>
        <taxon>Microbacteriaceae</taxon>
        <taxon>Agromyces</taxon>
    </lineage>
</organism>
<dbReference type="InterPro" id="IPR015421">
    <property type="entry name" value="PyrdxlP-dep_Trfase_major"/>
</dbReference>
<evidence type="ECO:0000256" key="2">
    <source>
        <dbReference type="ARBA" id="ARBA00022898"/>
    </source>
</evidence>
<accession>A0A4P6FCZ6</accession>
<evidence type="ECO:0000256" key="1">
    <source>
        <dbReference type="ARBA" id="ARBA00001933"/>
    </source>
</evidence>
<keyword evidence="4" id="KW-0032">Aminotransferase</keyword>
<dbReference type="OrthoDB" id="9804366at2"/>
<evidence type="ECO:0000259" key="3">
    <source>
        <dbReference type="Pfam" id="PF00266"/>
    </source>
</evidence>